<evidence type="ECO:0000256" key="4">
    <source>
        <dbReference type="SAM" id="Coils"/>
    </source>
</evidence>
<dbReference type="GO" id="GO:0005654">
    <property type="term" value="C:nucleoplasm"/>
    <property type="evidence" value="ECO:0007669"/>
    <property type="project" value="TreeGrafter"/>
</dbReference>
<feature type="repeat" description="NHL" evidence="3">
    <location>
        <begin position="501"/>
        <end position="529"/>
    </location>
</feature>
<gene>
    <name evidence="6" type="ORF">MCOR_37538</name>
</gene>
<dbReference type="PANTHER" id="PTHR25462">
    <property type="entry name" value="BONUS, ISOFORM C-RELATED"/>
    <property type="match status" value="1"/>
</dbReference>
<evidence type="ECO:0000313" key="7">
    <source>
        <dbReference type="Proteomes" id="UP000507470"/>
    </source>
</evidence>
<dbReference type="InterPro" id="IPR011042">
    <property type="entry name" value="6-blade_b-propeller_TolB-like"/>
</dbReference>
<reference evidence="6 7" key="1">
    <citation type="submission" date="2020-06" db="EMBL/GenBank/DDBJ databases">
        <authorList>
            <person name="Li R."/>
            <person name="Bekaert M."/>
        </authorList>
    </citation>
    <scope>NUCLEOTIDE SEQUENCE [LARGE SCALE GENOMIC DNA]</scope>
    <source>
        <strain evidence="7">wild</strain>
    </source>
</reference>
<organism evidence="6 7">
    <name type="scientific">Mytilus coruscus</name>
    <name type="common">Sea mussel</name>
    <dbReference type="NCBI Taxonomy" id="42192"/>
    <lineage>
        <taxon>Eukaryota</taxon>
        <taxon>Metazoa</taxon>
        <taxon>Spiralia</taxon>
        <taxon>Lophotrochozoa</taxon>
        <taxon>Mollusca</taxon>
        <taxon>Bivalvia</taxon>
        <taxon>Autobranchia</taxon>
        <taxon>Pteriomorphia</taxon>
        <taxon>Mytilida</taxon>
        <taxon>Mytiloidea</taxon>
        <taxon>Mytilidae</taxon>
        <taxon>Mytilinae</taxon>
        <taxon>Mytilus</taxon>
    </lineage>
</organism>
<dbReference type="InterPro" id="IPR000315">
    <property type="entry name" value="Znf_B-box"/>
</dbReference>
<evidence type="ECO:0000259" key="5">
    <source>
        <dbReference type="PROSITE" id="PS50119"/>
    </source>
</evidence>
<dbReference type="InterPro" id="IPR001258">
    <property type="entry name" value="NHL_repeat"/>
</dbReference>
<dbReference type="AlphaFoldDB" id="A0A6J8D4L1"/>
<name>A0A6J8D4L1_MYTCO</name>
<dbReference type="SUPFAM" id="SSF101898">
    <property type="entry name" value="NHL repeat"/>
    <property type="match status" value="1"/>
</dbReference>
<dbReference type="OrthoDB" id="6050885at2759"/>
<dbReference type="EMBL" id="CACVKT020006804">
    <property type="protein sequence ID" value="CAC5403663.1"/>
    <property type="molecule type" value="Genomic_DNA"/>
</dbReference>
<dbReference type="Proteomes" id="UP000507470">
    <property type="component" value="Unassembled WGS sequence"/>
</dbReference>
<evidence type="ECO:0000313" key="6">
    <source>
        <dbReference type="EMBL" id="CAC5403663.1"/>
    </source>
</evidence>
<evidence type="ECO:0000256" key="1">
    <source>
        <dbReference type="ARBA" id="ARBA00022737"/>
    </source>
</evidence>
<sequence>MATTSNVFCEICEALSIMKAAKFWCSECDEGLCLQCHKHHSISKSSRQHNAIQIESYNKLPTSIANIVNYCASHDMKYTNYCPHHDTLCCPACISDEHKRCTGLLLLQDVIRTAKTSALLDSLETSVKDIQTNIKNIIEDRQRNLAIIHDQRQRYQDDLKQIRIEINSHLDKLEQNIVRDLDATEKKAKTEIAQLVDTLVEKTKVVDDMEKNIFAIKMYASDLQAYIGSKSIDTEVEKEENYIQSLNKDGSLHQIRIQFKIDNKLSNIDSIINSFGKVTTSTELPLLALKRWKDTQAQIMLPVPQIVQKPFDEITLSKISKFTIQERGRSIYVSELKGMSVLPNGKIILADSGNWRLLLANYSDGMMEKEISISSAEKEAFDVTFIKDNLVALSTSYGILIINIRSGTIVKKIQTNGKCQGIAYNNGTLICCIKSIGIQCIKLLNKTVTTLVKIDKRSDRLGLAVHGNKIYETDFSNNIVSCYTLEGHKLWQFKNTSVMLGPTGIAVDSNSNVYVASYSYNCVIVLSSDGQKFKKILSSKDGLLFPRAICFDEMKNNLLVANIEQPVFLYNISFHDS</sequence>
<keyword evidence="7" id="KW-1185">Reference proteome</keyword>
<evidence type="ECO:0000256" key="3">
    <source>
        <dbReference type="PROSITE-ProRule" id="PRU00504"/>
    </source>
</evidence>
<keyword evidence="2" id="KW-0479">Metal-binding</keyword>
<dbReference type="SUPFAM" id="SSF57845">
    <property type="entry name" value="B-box zinc-binding domain"/>
    <property type="match status" value="1"/>
</dbReference>
<dbReference type="PROSITE" id="PS51125">
    <property type="entry name" value="NHL"/>
    <property type="match status" value="1"/>
</dbReference>
<keyword evidence="2" id="KW-0862">Zinc</keyword>
<dbReference type="Gene3D" id="2.120.10.30">
    <property type="entry name" value="TolB, C-terminal domain"/>
    <property type="match status" value="1"/>
</dbReference>
<keyword evidence="1" id="KW-0677">Repeat</keyword>
<dbReference type="GO" id="GO:0008270">
    <property type="term" value="F:zinc ion binding"/>
    <property type="evidence" value="ECO:0007669"/>
    <property type="project" value="UniProtKB-KW"/>
</dbReference>
<keyword evidence="4" id="KW-0175">Coiled coil</keyword>
<dbReference type="Gene3D" id="3.30.160.60">
    <property type="entry name" value="Classic Zinc Finger"/>
    <property type="match status" value="1"/>
</dbReference>
<dbReference type="InterPro" id="IPR047153">
    <property type="entry name" value="TRIM45/56/19-like"/>
</dbReference>
<evidence type="ECO:0000256" key="2">
    <source>
        <dbReference type="PROSITE-ProRule" id="PRU00024"/>
    </source>
</evidence>
<dbReference type="PROSITE" id="PS50119">
    <property type="entry name" value="ZF_BBOX"/>
    <property type="match status" value="1"/>
</dbReference>
<feature type="coiled-coil region" evidence="4">
    <location>
        <begin position="120"/>
        <end position="172"/>
    </location>
</feature>
<dbReference type="GO" id="GO:0061630">
    <property type="term" value="F:ubiquitin protein ligase activity"/>
    <property type="evidence" value="ECO:0007669"/>
    <property type="project" value="TreeGrafter"/>
</dbReference>
<proteinExistence type="predicted"/>
<feature type="domain" description="B box-type" evidence="5">
    <location>
        <begin position="4"/>
        <end position="54"/>
    </location>
</feature>
<accession>A0A6J8D4L1</accession>
<keyword evidence="2" id="KW-0863">Zinc-finger</keyword>
<protein>
    <recommendedName>
        <fullName evidence="5">B box-type domain-containing protein</fullName>
    </recommendedName>
</protein>
<dbReference type="PANTHER" id="PTHR25462:SF305">
    <property type="entry name" value="RING-TYPE DOMAIN-CONTAINING PROTEIN"/>
    <property type="match status" value="1"/>
</dbReference>